<evidence type="ECO:0000259" key="9">
    <source>
        <dbReference type="SMART" id="SM01349"/>
    </source>
</evidence>
<dbReference type="FunFam" id="1.25.10.10:FF:000019">
    <property type="entry name" value="Cytoskeleton-associated protein 5"/>
    <property type="match status" value="1"/>
</dbReference>
<feature type="compositionally biased region" description="Basic and acidic residues" evidence="8">
    <location>
        <begin position="557"/>
        <end position="572"/>
    </location>
</feature>
<dbReference type="InterPro" id="IPR048491">
    <property type="entry name" value="XMAP215_CLASP_TOG"/>
</dbReference>
<dbReference type="RefSeq" id="XP_003869100.1">
    <property type="nucleotide sequence ID" value="XM_003869051.1"/>
</dbReference>
<feature type="compositionally biased region" description="Low complexity" evidence="8">
    <location>
        <begin position="542"/>
        <end position="556"/>
    </location>
</feature>
<dbReference type="GO" id="GO:0051315">
    <property type="term" value="P:attachment of mitotic spindle microtubules to kinetochore"/>
    <property type="evidence" value="ECO:0007669"/>
    <property type="project" value="UniProtKB-ARBA"/>
</dbReference>
<keyword evidence="3" id="KW-0677">Repeat</keyword>
<feature type="domain" description="TOG" evidence="9">
    <location>
        <begin position="1"/>
        <end position="235"/>
    </location>
</feature>
<dbReference type="KEGG" id="cot:CORT_0D01150"/>
<evidence type="ECO:0000256" key="5">
    <source>
        <dbReference type="ARBA" id="ARBA00025722"/>
    </source>
</evidence>
<evidence type="ECO:0000256" key="3">
    <source>
        <dbReference type="ARBA" id="ARBA00022737"/>
    </source>
</evidence>
<dbReference type="InterPro" id="IPR048492">
    <property type="entry name" value="Stu2_CTS"/>
</dbReference>
<dbReference type="InterPro" id="IPR021133">
    <property type="entry name" value="HEAT_type_2"/>
</dbReference>
<evidence type="ECO:0000256" key="4">
    <source>
        <dbReference type="ARBA" id="ARBA00023212"/>
    </source>
</evidence>
<dbReference type="GO" id="GO:0099070">
    <property type="term" value="C:static microtubule bundle"/>
    <property type="evidence" value="ECO:0007669"/>
    <property type="project" value="UniProtKB-ARBA"/>
</dbReference>
<dbReference type="SMART" id="SM01349">
    <property type="entry name" value="TOG"/>
    <property type="match status" value="2"/>
</dbReference>
<feature type="compositionally biased region" description="Polar residues" evidence="8">
    <location>
        <begin position="581"/>
        <end position="594"/>
    </location>
</feature>
<dbReference type="GO" id="GO:0030951">
    <property type="term" value="P:establishment or maintenance of microtubule cytoskeleton polarity"/>
    <property type="evidence" value="ECO:0007669"/>
    <property type="project" value="InterPro"/>
</dbReference>
<dbReference type="EMBL" id="HE681722">
    <property type="protein sequence ID" value="CCG22963.1"/>
    <property type="molecule type" value="Genomic_DNA"/>
</dbReference>
<dbReference type="Proteomes" id="UP000005018">
    <property type="component" value="Chromosome 4"/>
</dbReference>
<evidence type="ECO:0000313" key="11">
    <source>
        <dbReference type="Proteomes" id="UP000005018"/>
    </source>
</evidence>
<reference evidence="10 11" key="1">
    <citation type="journal article" date="2012" name="PLoS ONE">
        <title>Sequence and analysis of the genome of the pathogenic yeast Candida orthopsilosis.</title>
        <authorList>
            <person name="Riccombeni A."/>
            <person name="Vidanes G."/>
            <person name="Proux-Wera E."/>
            <person name="Wolfe K.H."/>
            <person name="Butler G."/>
        </authorList>
    </citation>
    <scope>NUCLEOTIDE SEQUENCE [LARGE SCALE GENOMIC DNA]</scope>
    <source>
        <strain evidence="10 11">Co 90-125</strain>
    </source>
</reference>
<dbReference type="Gene3D" id="1.25.10.10">
    <property type="entry name" value="Leucine-rich Repeat Variant"/>
    <property type="match status" value="2"/>
</dbReference>
<keyword evidence="4" id="KW-0206">Cytoskeleton</keyword>
<keyword evidence="2" id="KW-0963">Cytoplasm</keyword>
<name>H8X4M1_CANO9</name>
<dbReference type="OrthoDB" id="205662at2759"/>
<dbReference type="Pfam" id="PF21042">
    <property type="entry name" value="Stu2_CTS"/>
    <property type="match status" value="1"/>
</dbReference>
<dbReference type="HOGENOM" id="CLU_008401_1_0_1"/>
<dbReference type="GeneID" id="14540221"/>
<feature type="region of interest" description="Disordered" evidence="8">
    <location>
        <begin position="519"/>
        <end position="623"/>
    </location>
</feature>
<dbReference type="InterPro" id="IPR011989">
    <property type="entry name" value="ARM-like"/>
</dbReference>
<sequence length="832" mass="92713">MAEEVDYTTLPLEERLDHKVWKARLSAYEELSKQFESSRNDQDTVFTSQSPDLFKRILTDSNVVAQEAGYKTFINYLTFGGNAPVVSRLVKTIGIVQPICEKGLSSSRKGTKDSAIESIMVIVEYIDNPDLIIEEIIPFLGNRLPKLVAGCVTVLAAIYENFGCKIVSPKIVIPSLGKLFAHADRNVRAETTKLAVELYKWMGDSLTLILFPDLKPVQQKDLTSAFEAVKSEKPQQKRLTKVQRDEIAKQEEASAASVSQVNEKDDVEMSDAALPDSNYDPLEFVDPVEVLCKLPNDFEAKVSSAKWKDRVEVLEEAQSVLEKAPKLIDNDDYAPLVRIFAKNMRDANIQVVQLAATCANYVAKGLGKNWLRYQSIILGSVIERTKEKKPSVALALDTFLDTMFTISGLSGPILEESVAGMKLKVPQNKIACANFLHRCLANTTKPPKSTEIDSIMAVGVKLLTDSQEPIRQAATEMIGTLMKITGERELNRFLENTDDNRKTKILKFYESVSVNCSSSQARSTPVSQDIPTKKPSSSRVMSLQGRSSTASSSTIPSKREASSPAKRTDDGKASNLGKGLTSRSLSKPTSTSLRPSKGAHSASLTGNHVNLSHPSTVVQSTPPPPQIEYIVDPKMEQELEQLRQDVKRYQAQQQQDRNLIQELNTENVTLKEEISSLNSRLENEMRSSSITISHKDTQVNNLKIELDKVNHKVKDLEAEREINKLQQSNQSYFAHETISPTFDGTNYREPDIRRGVHRLSITEQDQLVKPTASDGKGAIGYNRSSFHSISSNREKLDVDAGDDWKRAAEVTQQLKKRIERMKARARTPLNVE</sequence>
<evidence type="ECO:0000313" key="10">
    <source>
        <dbReference type="EMBL" id="CCG22963.1"/>
    </source>
</evidence>
<dbReference type="GO" id="GO:0061863">
    <property type="term" value="F:microtubule plus end polymerase"/>
    <property type="evidence" value="ECO:0007669"/>
    <property type="project" value="InterPro"/>
</dbReference>
<dbReference type="GO" id="GO:0000022">
    <property type="term" value="P:mitotic spindle elongation"/>
    <property type="evidence" value="ECO:0007669"/>
    <property type="project" value="UniProtKB-ARBA"/>
</dbReference>
<feature type="compositionally biased region" description="Polar residues" evidence="8">
    <location>
        <begin position="519"/>
        <end position="541"/>
    </location>
</feature>
<organism evidence="10 11">
    <name type="scientific">Candida orthopsilosis (strain 90-125)</name>
    <name type="common">Yeast</name>
    <dbReference type="NCBI Taxonomy" id="1136231"/>
    <lineage>
        <taxon>Eukaryota</taxon>
        <taxon>Fungi</taxon>
        <taxon>Dikarya</taxon>
        <taxon>Ascomycota</taxon>
        <taxon>Saccharomycotina</taxon>
        <taxon>Pichiomycetes</taxon>
        <taxon>Debaryomycetaceae</taxon>
        <taxon>Candida/Lodderomyces clade</taxon>
        <taxon>Candida</taxon>
    </lineage>
</organism>
<dbReference type="GO" id="GO:0044732">
    <property type="term" value="C:mitotic spindle pole body"/>
    <property type="evidence" value="ECO:0007669"/>
    <property type="project" value="UniProtKB-ARBA"/>
</dbReference>
<dbReference type="AlphaFoldDB" id="H8X4M1"/>
<dbReference type="InterPro" id="IPR016024">
    <property type="entry name" value="ARM-type_fold"/>
</dbReference>
<accession>H8X4M1</accession>
<evidence type="ECO:0000256" key="2">
    <source>
        <dbReference type="ARBA" id="ARBA00022490"/>
    </source>
</evidence>
<evidence type="ECO:0000256" key="6">
    <source>
        <dbReference type="PROSITE-ProRule" id="PRU00103"/>
    </source>
</evidence>
<dbReference type="eggNOG" id="KOG1820">
    <property type="taxonomic scope" value="Eukaryota"/>
</dbReference>
<dbReference type="GO" id="GO:1990498">
    <property type="term" value="C:mitotic spindle microtubule"/>
    <property type="evidence" value="ECO:0007669"/>
    <property type="project" value="UniProtKB-ARBA"/>
</dbReference>
<evidence type="ECO:0000256" key="1">
    <source>
        <dbReference type="ARBA" id="ARBA00004317"/>
    </source>
</evidence>
<comment type="subcellular location">
    <subcellularLocation>
        <location evidence="1">Cytoplasm</location>
        <location evidence="1">Cytoskeleton</location>
        <location evidence="1">Microtubule organizing center</location>
        <location evidence="1">Spindle pole body</location>
    </subcellularLocation>
</comment>
<dbReference type="InterPro" id="IPR045110">
    <property type="entry name" value="XMAP215"/>
</dbReference>
<evidence type="ECO:0000256" key="8">
    <source>
        <dbReference type="SAM" id="MobiDB-lite"/>
    </source>
</evidence>
<feature type="coiled-coil region" evidence="7">
    <location>
        <begin position="632"/>
        <end position="726"/>
    </location>
</feature>
<proteinExistence type="inferred from homology"/>
<dbReference type="InterPro" id="IPR034085">
    <property type="entry name" value="TOG"/>
</dbReference>
<dbReference type="Pfam" id="PF21041">
    <property type="entry name" value="XMAP215_CLASP_TOG"/>
    <property type="match status" value="2"/>
</dbReference>
<keyword evidence="7" id="KW-0175">Coiled coil</keyword>
<protein>
    <recommendedName>
        <fullName evidence="9">TOG domain-containing protein</fullName>
    </recommendedName>
</protein>
<dbReference type="PANTHER" id="PTHR12609">
    <property type="entry name" value="MICROTUBULE ASSOCIATED PROTEIN XMAP215"/>
    <property type="match status" value="1"/>
</dbReference>
<dbReference type="SUPFAM" id="SSF48371">
    <property type="entry name" value="ARM repeat"/>
    <property type="match status" value="1"/>
</dbReference>
<feature type="repeat" description="HEAT" evidence="6">
    <location>
        <begin position="455"/>
        <end position="493"/>
    </location>
</feature>
<dbReference type="GO" id="GO:0046785">
    <property type="term" value="P:microtubule polymerization"/>
    <property type="evidence" value="ECO:0007669"/>
    <property type="project" value="InterPro"/>
</dbReference>
<dbReference type="GO" id="GO:1990571">
    <property type="term" value="P:meiotic centromere clustering"/>
    <property type="evidence" value="ECO:0007669"/>
    <property type="project" value="UniProtKB-ARBA"/>
</dbReference>
<gene>
    <name evidence="10" type="ORF">CORT_0D01150</name>
</gene>
<comment type="similarity">
    <text evidence="5">Belongs to the TOG/XMAP215 family.</text>
</comment>
<dbReference type="PROSITE" id="PS50077">
    <property type="entry name" value="HEAT_REPEAT"/>
    <property type="match status" value="1"/>
</dbReference>
<keyword evidence="11" id="KW-1185">Reference proteome</keyword>
<dbReference type="GO" id="GO:0051010">
    <property type="term" value="F:microtubule plus-end binding"/>
    <property type="evidence" value="ECO:0007669"/>
    <property type="project" value="InterPro"/>
</dbReference>
<dbReference type="GO" id="GO:0000776">
    <property type="term" value="C:kinetochore"/>
    <property type="evidence" value="ECO:0007669"/>
    <property type="project" value="UniProtKB-ARBA"/>
</dbReference>
<evidence type="ECO:0000256" key="7">
    <source>
        <dbReference type="SAM" id="Coils"/>
    </source>
</evidence>
<dbReference type="GO" id="GO:0005881">
    <property type="term" value="C:cytoplasmic microtubule"/>
    <property type="evidence" value="ECO:0007669"/>
    <property type="project" value="UniProtKB-ARBA"/>
</dbReference>
<feature type="domain" description="TOG" evidence="9">
    <location>
        <begin position="283"/>
        <end position="518"/>
    </location>
</feature>
<feature type="compositionally biased region" description="Polar residues" evidence="8">
    <location>
        <begin position="602"/>
        <end position="613"/>
    </location>
</feature>